<accession>A0AAD9HAI4</accession>
<sequence>MTARPAACSLMGQLARASVTDARHVSRTMQRRDDKQLIVGLSTLYVITEIKGNRETQRVPALGLCCCEPVPHTQSEVVVCL</sequence>
<proteinExistence type="predicted"/>
<keyword evidence="2" id="KW-1185">Reference proteome</keyword>
<comment type="caution">
    <text evidence="1">The sequence shown here is derived from an EMBL/GenBank/DDBJ whole genome shotgun (WGS) entry which is preliminary data.</text>
</comment>
<name>A0AAD9HAI4_9PEZI</name>
<dbReference type="AlphaFoldDB" id="A0AAD9HAI4"/>
<gene>
    <name evidence="1" type="ORF">LX32DRAFT_70611</name>
</gene>
<reference evidence="1" key="1">
    <citation type="submission" date="2021-06" db="EMBL/GenBank/DDBJ databases">
        <title>Comparative genomics, transcriptomics and evolutionary studies reveal genomic signatures of adaptation to plant cell wall in hemibiotrophic fungi.</title>
        <authorList>
            <consortium name="DOE Joint Genome Institute"/>
            <person name="Baroncelli R."/>
            <person name="Diaz J.F."/>
            <person name="Benocci T."/>
            <person name="Peng M."/>
            <person name="Battaglia E."/>
            <person name="Haridas S."/>
            <person name="Andreopoulos W."/>
            <person name="Labutti K."/>
            <person name="Pangilinan J."/>
            <person name="Floch G.L."/>
            <person name="Makela M.R."/>
            <person name="Henrissat B."/>
            <person name="Grigoriev I.V."/>
            <person name="Crouch J.A."/>
            <person name="De Vries R.P."/>
            <person name="Sukno S.A."/>
            <person name="Thon M.R."/>
        </authorList>
    </citation>
    <scope>NUCLEOTIDE SEQUENCE</scope>
    <source>
        <strain evidence="1">MAFF235873</strain>
    </source>
</reference>
<organism evidence="1 2">
    <name type="scientific">Colletotrichum zoysiae</name>
    <dbReference type="NCBI Taxonomy" id="1216348"/>
    <lineage>
        <taxon>Eukaryota</taxon>
        <taxon>Fungi</taxon>
        <taxon>Dikarya</taxon>
        <taxon>Ascomycota</taxon>
        <taxon>Pezizomycotina</taxon>
        <taxon>Sordariomycetes</taxon>
        <taxon>Hypocreomycetidae</taxon>
        <taxon>Glomerellales</taxon>
        <taxon>Glomerellaceae</taxon>
        <taxon>Colletotrichum</taxon>
        <taxon>Colletotrichum graminicola species complex</taxon>
    </lineage>
</organism>
<evidence type="ECO:0000313" key="1">
    <source>
        <dbReference type="EMBL" id="KAK2025128.1"/>
    </source>
</evidence>
<evidence type="ECO:0000313" key="2">
    <source>
        <dbReference type="Proteomes" id="UP001232148"/>
    </source>
</evidence>
<protein>
    <submittedName>
        <fullName evidence="1">Uncharacterized protein</fullName>
    </submittedName>
</protein>
<dbReference type="Proteomes" id="UP001232148">
    <property type="component" value="Unassembled WGS sequence"/>
</dbReference>
<dbReference type="EMBL" id="MU842945">
    <property type="protein sequence ID" value="KAK2025128.1"/>
    <property type="molecule type" value="Genomic_DNA"/>
</dbReference>